<evidence type="ECO:0000313" key="7">
    <source>
        <dbReference type="EMBL" id="OHA67734.1"/>
    </source>
</evidence>
<dbReference type="Pfam" id="PF08245">
    <property type="entry name" value="Mur_ligase_M"/>
    <property type="match status" value="1"/>
</dbReference>
<feature type="transmembrane region" description="Helical" evidence="4">
    <location>
        <begin position="56"/>
        <end position="77"/>
    </location>
</feature>
<dbReference type="InterPro" id="IPR013221">
    <property type="entry name" value="Mur_ligase_cen"/>
</dbReference>
<dbReference type="Proteomes" id="UP000178092">
    <property type="component" value="Unassembled WGS sequence"/>
</dbReference>
<dbReference type="AlphaFoldDB" id="A0A1G2R4E4"/>
<dbReference type="InterPro" id="IPR004101">
    <property type="entry name" value="Mur_ligase_C"/>
</dbReference>
<feature type="transmembrane region" description="Helical" evidence="4">
    <location>
        <begin position="89"/>
        <end position="106"/>
    </location>
</feature>
<evidence type="ECO:0000313" key="8">
    <source>
        <dbReference type="Proteomes" id="UP000178092"/>
    </source>
</evidence>
<accession>A0A1G2R4E4</accession>
<dbReference type="Gene3D" id="3.40.1190.10">
    <property type="entry name" value="Mur-like, catalytic domain"/>
    <property type="match status" value="1"/>
</dbReference>
<evidence type="ECO:0000256" key="4">
    <source>
        <dbReference type="SAM" id="Phobius"/>
    </source>
</evidence>
<keyword evidence="4" id="KW-1133">Transmembrane helix</keyword>
<dbReference type="PANTHER" id="PTHR43024:SF1">
    <property type="entry name" value="UDP-N-ACETYLMURAMOYL-TRIPEPTIDE--D-ALANYL-D-ALANINE LIGASE"/>
    <property type="match status" value="1"/>
</dbReference>
<dbReference type="GO" id="GO:0016881">
    <property type="term" value="F:acid-amino acid ligase activity"/>
    <property type="evidence" value="ECO:0007669"/>
    <property type="project" value="InterPro"/>
</dbReference>
<sequence>MPQWILFTIYGIWLALPVFWFIRTAKMLLFWLYLWQLKDYHVGRFLAHFSTAKGKQLLTSKLIAVKLIFLVFLLFVWVSDLEDAMRETWIAGFFALTIALYGLEGMKTLADMAKRRLLLPVSTKKTVLLGLVLIFFELVFLGVFLSRFVEHGGNEEMLWNLAVPLVLGLIAFDIAVPFAVAVVVLALQPFAVMARNRIIRKAHAKRNSLSHLIVIGITGSYGKTTTKEILSHILSTKFQVAKTHEHQNSEIGVSRAVLSLTESDQVFVCEMGAYNKGGIALLAGIAKPLYAVITGVNEQHLATFGSMENLLSAEGGKELIAALPENGMAAINGNSAFIWKVYQEMKEKKNIRWKKVFSRPDTQMHERGVDLWAEKVHAWNDRVTCEITEKGGKPVRFSLPLIGAHHVENLLLACAVARDLGMSLEEISKAVNTLGMDVAAMRLLKGENDWVIIESTYSANPDGVMAALEYLKTLEWQGRVVGDQHPHRFVVMPCLVELGSKAKEIHRRIGEALARSCDGAIITTRDYVEEIRKGAESANMHRTAILYTESGEEIYRELKKFAKPGDVILLEGRVPKSLMSLLGII</sequence>
<evidence type="ECO:0000256" key="2">
    <source>
        <dbReference type="ARBA" id="ARBA00022741"/>
    </source>
</evidence>
<keyword evidence="1" id="KW-0436">Ligase</keyword>
<feature type="transmembrane region" description="Helical" evidence="4">
    <location>
        <begin position="127"/>
        <end position="149"/>
    </location>
</feature>
<dbReference type="InterPro" id="IPR036615">
    <property type="entry name" value="Mur_ligase_C_dom_sf"/>
</dbReference>
<evidence type="ECO:0000256" key="1">
    <source>
        <dbReference type="ARBA" id="ARBA00022598"/>
    </source>
</evidence>
<dbReference type="GO" id="GO:0005524">
    <property type="term" value="F:ATP binding"/>
    <property type="evidence" value="ECO:0007669"/>
    <property type="project" value="UniProtKB-KW"/>
</dbReference>
<feature type="transmembrane region" description="Helical" evidence="4">
    <location>
        <begin position="161"/>
        <end position="187"/>
    </location>
</feature>
<evidence type="ECO:0000256" key="3">
    <source>
        <dbReference type="ARBA" id="ARBA00022840"/>
    </source>
</evidence>
<feature type="domain" description="Mur ligase C-terminal" evidence="5">
    <location>
        <begin position="442"/>
        <end position="572"/>
    </location>
</feature>
<dbReference type="SUPFAM" id="SSF53244">
    <property type="entry name" value="MurD-like peptide ligases, peptide-binding domain"/>
    <property type="match status" value="1"/>
</dbReference>
<feature type="domain" description="Mur ligase central" evidence="6">
    <location>
        <begin position="217"/>
        <end position="417"/>
    </location>
</feature>
<dbReference type="InterPro" id="IPR036565">
    <property type="entry name" value="Mur-like_cat_sf"/>
</dbReference>
<organism evidence="7 8">
    <name type="scientific">Candidatus Wildermuthbacteria bacterium RIFCSPHIGHO2_02_FULL_45_25</name>
    <dbReference type="NCBI Taxonomy" id="1802450"/>
    <lineage>
        <taxon>Bacteria</taxon>
        <taxon>Candidatus Wildermuthiibacteriota</taxon>
    </lineage>
</organism>
<name>A0A1G2R4E4_9BACT</name>
<evidence type="ECO:0000259" key="6">
    <source>
        <dbReference type="Pfam" id="PF08245"/>
    </source>
</evidence>
<dbReference type="Gene3D" id="3.90.190.20">
    <property type="entry name" value="Mur ligase, C-terminal domain"/>
    <property type="match status" value="1"/>
</dbReference>
<keyword evidence="3" id="KW-0067">ATP-binding</keyword>
<evidence type="ECO:0000259" key="5">
    <source>
        <dbReference type="Pfam" id="PF02875"/>
    </source>
</evidence>
<dbReference type="PANTHER" id="PTHR43024">
    <property type="entry name" value="UDP-N-ACETYLMURAMOYL-TRIPEPTIDE--D-ALANYL-D-ALANINE LIGASE"/>
    <property type="match status" value="1"/>
</dbReference>
<keyword evidence="4" id="KW-0472">Membrane</keyword>
<protein>
    <recommendedName>
        <fullName evidence="9">Mur ligase central domain-containing protein</fullName>
    </recommendedName>
</protein>
<dbReference type="Pfam" id="PF02875">
    <property type="entry name" value="Mur_ligase_C"/>
    <property type="match status" value="1"/>
</dbReference>
<comment type="caution">
    <text evidence="7">The sequence shown here is derived from an EMBL/GenBank/DDBJ whole genome shotgun (WGS) entry which is preliminary data.</text>
</comment>
<gene>
    <name evidence="7" type="ORF">A3C04_00405</name>
</gene>
<evidence type="ECO:0008006" key="9">
    <source>
        <dbReference type="Google" id="ProtNLM"/>
    </source>
</evidence>
<keyword evidence="2" id="KW-0547">Nucleotide-binding</keyword>
<keyword evidence="4" id="KW-0812">Transmembrane</keyword>
<reference evidence="7 8" key="1">
    <citation type="journal article" date="2016" name="Nat. Commun.">
        <title>Thousands of microbial genomes shed light on interconnected biogeochemical processes in an aquifer system.</title>
        <authorList>
            <person name="Anantharaman K."/>
            <person name="Brown C.T."/>
            <person name="Hug L.A."/>
            <person name="Sharon I."/>
            <person name="Castelle C.J."/>
            <person name="Probst A.J."/>
            <person name="Thomas B.C."/>
            <person name="Singh A."/>
            <person name="Wilkins M.J."/>
            <person name="Karaoz U."/>
            <person name="Brodie E.L."/>
            <person name="Williams K.H."/>
            <person name="Hubbard S.S."/>
            <person name="Banfield J.F."/>
        </authorList>
    </citation>
    <scope>NUCLEOTIDE SEQUENCE [LARGE SCALE GENOMIC DNA]</scope>
</reference>
<dbReference type="InterPro" id="IPR051046">
    <property type="entry name" value="MurCDEF_CellWall_CoF430Synth"/>
</dbReference>
<dbReference type="SUPFAM" id="SSF53623">
    <property type="entry name" value="MurD-like peptide ligases, catalytic domain"/>
    <property type="match status" value="1"/>
</dbReference>
<dbReference type="EMBL" id="MHTV01000005">
    <property type="protein sequence ID" value="OHA67734.1"/>
    <property type="molecule type" value="Genomic_DNA"/>
</dbReference>
<proteinExistence type="predicted"/>